<dbReference type="OrthoDB" id="3357304at2759"/>
<protein>
    <submittedName>
        <fullName evidence="3">Uncharacterized protein</fullName>
    </submittedName>
</protein>
<evidence type="ECO:0000313" key="3">
    <source>
        <dbReference type="EMBL" id="OBZ69865.1"/>
    </source>
</evidence>
<keyword evidence="4" id="KW-1185">Reference proteome</keyword>
<evidence type="ECO:0000313" key="4">
    <source>
        <dbReference type="Proteomes" id="UP000092993"/>
    </source>
</evidence>
<sequence length="218" mass="24288">MDFRSLLYLLCCLACQVLGQNNTTSDGYPFDPILQHRPDFARSLPVQILMVGITMTLTSVLIIHLIFTAQYHWPLAQVNYVLQMSAVTTLLISHIATVHVILSTATVQSRTWPYMLNYVAVDIPPMEDNTGWTTAELAAWLLMNATTSGLIQITHIQFLTLLFPSGLERKLIFCLLGPLAILSSVISAERLQCHIISTLHDLSFPVGMPRQPQTGMAH</sequence>
<feature type="signal peptide" evidence="2">
    <location>
        <begin position="1"/>
        <end position="19"/>
    </location>
</feature>
<evidence type="ECO:0000256" key="2">
    <source>
        <dbReference type="SAM" id="SignalP"/>
    </source>
</evidence>
<name>A0A1C7LYT2_GRIFR</name>
<dbReference type="STRING" id="5627.A0A1C7LYT2"/>
<keyword evidence="1" id="KW-1133">Transmembrane helix</keyword>
<comment type="caution">
    <text evidence="3">The sequence shown here is derived from an EMBL/GenBank/DDBJ whole genome shotgun (WGS) entry which is preliminary data.</text>
</comment>
<feature type="transmembrane region" description="Helical" evidence="1">
    <location>
        <begin position="43"/>
        <end position="68"/>
    </location>
</feature>
<feature type="transmembrane region" description="Helical" evidence="1">
    <location>
        <begin position="80"/>
        <end position="102"/>
    </location>
</feature>
<dbReference type="EMBL" id="LUGG01000015">
    <property type="protein sequence ID" value="OBZ69865.1"/>
    <property type="molecule type" value="Genomic_DNA"/>
</dbReference>
<proteinExistence type="predicted"/>
<keyword evidence="1" id="KW-0472">Membrane</keyword>
<keyword evidence="2" id="KW-0732">Signal</keyword>
<keyword evidence="1" id="KW-0812">Transmembrane</keyword>
<feature type="chain" id="PRO_5008888846" evidence="2">
    <location>
        <begin position="20"/>
        <end position="218"/>
    </location>
</feature>
<accession>A0A1C7LYT2</accession>
<evidence type="ECO:0000256" key="1">
    <source>
        <dbReference type="SAM" id="Phobius"/>
    </source>
</evidence>
<organism evidence="3 4">
    <name type="scientific">Grifola frondosa</name>
    <name type="common">Maitake</name>
    <name type="synonym">Polyporus frondosus</name>
    <dbReference type="NCBI Taxonomy" id="5627"/>
    <lineage>
        <taxon>Eukaryota</taxon>
        <taxon>Fungi</taxon>
        <taxon>Dikarya</taxon>
        <taxon>Basidiomycota</taxon>
        <taxon>Agaricomycotina</taxon>
        <taxon>Agaricomycetes</taxon>
        <taxon>Polyporales</taxon>
        <taxon>Grifolaceae</taxon>
        <taxon>Grifola</taxon>
    </lineage>
</organism>
<gene>
    <name evidence="3" type="ORF">A0H81_10275</name>
</gene>
<reference evidence="3 4" key="1">
    <citation type="submission" date="2016-03" db="EMBL/GenBank/DDBJ databases">
        <title>Whole genome sequencing of Grifola frondosa 9006-11.</title>
        <authorList>
            <person name="Min B."/>
            <person name="Park H."/>
            <person name="Kim J.-G."/>
            <person name="Cho H."/>
            <person name="Oh Y.-L."/>
            <person name="Kong W.-S."/>
            <person name="Choi I.-G."/>
        </authorList>
    </citation>
    <scope>NUCLEOTIDE SEQUENCE [LARGE SCALE GENOMIC DNA]</scope>
    <source>
        <strain evidence="3 4">9006-11</strain>
    </source>
</reference>
<dbReference type="Proteomes" id="UP000092993">
    <property type="component" value="Unassembled WGS sequence"/>
</dbReference>
<dbReference type="AlphaFoldDB" id="A0A1C7LYT2"/>